<protein>
    <submittedName>
        <fullName evidence="1">Uncharacterized protein</fullName>
    </submittedName>
</protein>
<dbReference type="EMBL" id="OZ004259">
    <property type="protein sequence ID" value="CAK7917957.1"/>
    <property type="molecule type" value="Genomic_DNA"/>
</dbReference>
<name>A0ABP0EMD2_9ASCO</name>
<keyword evidence="2" id="KW-1185">Reference proteome</keyword>
<sequence length="118" mass="13247">MLCGVIATQFEQDLRHGMIVMIVSDDSNSGASDLEKLREYIEKDLGGEIKHVYNTVFYGVAVTWSELNKLYYHLSKLEQVDELDLDDVRLINKGIIQLVEKLGYPVEISADGLVGSNI</sequence>
<reference evidence="1 2" key="1">
    <citation type="submission" date="2024-01" db="EMBL/GenBank/DDBJ databases">
        <authorList>
            <consortium name="Genoscope - CEA"/>
            <person name="William W."/>
        </authorList>
    </citation>
    <scope>NUCLEOTIDE SEQUENCE [LARGE SCALE GENOMIC DNA]</scope>
    <source>
        <strain evidence="1 2">29B2s-10</strain>
    </source>
</reference>
<evidence type="ECO:0000313" key="2">
    <source>
        <dbReference type="Proteomes" id="UP001497600"/>
    </source>
</evidence>
<organism evidence="1 2">
    <name type="scientific">[Candida] anglica</name>
    <dbReference type="NCBI Taxonomy" id="148631"/>
    <lineage>
        <taxon>Eukaryota</taxon>
        <taxon>Fungi</taxon>
        <taxon>Dikarya</taxon>
        <taxon>Ascomycota</taxon>
        <taxon>Saccharomycotina</taxon>
        <taxon>Pichiomycetes</taxon>
        <taxon>Debaryomycetaceae</taxon>
        <taxon>Kurtzmaniella</taxon>
    </lineage>
</organism>
<gene>
    <name evidence="1" type="ORF">CAAN4_G11034</name>
</gene>
<evidence type="ECO:0000313" key="1">
    <source>
        <dbReference type="EMBL" id="CAK7917957.1"/>
    </source>
</evidence>
<accession>A0ABP0EMD2</accession>
<proteinExistence type="predicted"/>
<dbReference type="Proteomes" id="UP001497600">
    <property type="component" value="Chromosome G"/>
</dbReference>